<dbReference type="RefSeq" id="WP_101645851.1">
    <property type="nucleotide sequence ID" value="NZ_PGUY01000103.1"/>
</dbReference>
<feature type="transmembrane region" description="Helical" evidence="8">
    <location>
        <begin position="282"/>
        <end position="302"/>
    </location>
</feature>
<dbReference type="FunFam" id="1.20.1720.10:FF:000005">
    <property type="entry name" value="Bcr/CflA family efflux transporter"/>
    <property type="match status" value="1"/>
</dbReference>
<dbReference type="GO" id="GO:0005886">
    <property type="term" value="C:plasma membrane"/>
    <property type="evidence" value="ECO:0007669"/>
    <property type="project" value="UniProtKB-SubCell"/>
</dbReference>
<dbReference type="CDD" id="cd17320">
    <property type="entry name" value="MFS_MdfA_MDR_like"/>
    <property type="match status" value="1"/>
</dbReference>
<gene>
    <name evidence="10" type="ORF">CUU66_23625</name>
</gene>
<comment type="subcellular location">
    <subcellularLocation>
        <location evidence="1 8">Cell membrane</location>
        <topology evidence="1 8">Multi-pass membrane protein</topology>
    </subcellularLocation>
</comment>
<evidence type="ECO:0000256" key="3">
    <source>
        <dbReference type="ARBA" id="ARBA00022448"/>
    </source>
</evidence>
<feature type="transmembrane region" description="Helical" evidence="8">
    <location>
        <begin position="216"/>
        <end position="240"/>
    </location>
</feature>
<feature type="transmembrane region" description="Helical" evidence="8">
    <location>
        <begin position="136"/>
        <end position="160"/>
    </location>
</feature>
<dbReference type="AlphaFoldDB" id="A0A2N5LZE9"/>
<keyword evidence="6 8" id="KW-1133">Transmembrane helix</keyword>
<evidence type="ECO:0000313" key="10">
    <source>
        <dbReference type="EMBL" id="PLT27478.1"/>
    </source>
</evidence>
<keyword evidence="5 8" id="KW-0812">Transmembrane</keyword>
<dbReference type="GO" id="GO:1990961">
    <property type="term" value="P:xenobiotic detoxification by transmembrane export across the plasma membrane"/>
    <property type="evidence" value="ECO:0007669"/>
    <property type="project" value="InterPro"/>
</dbReference>
<dbReference type="InterPro" id="IPR020846">
    <property type="entry name" value="MFS_dom"/>
</dbReference>
<dbReference type="InterPro" id="IPR036259">
    <property type="entry name" value="MFS_trans_sf"/>
</dbReference>
<protein>
    <recommendedName>
        <fullName evidence="8">Bcr/CflA family efflux transporter</fullName>
    </recommendedName>
</protein>
<feature type="transmembrane region" description="Helical" evidence="8">
    <location>
        <begin position="107"/>
        <end position="124"/>
    </location>
</feature>
<feature type="transmembrane region" description="Helical" evidence="8">
    <location>
        <begin position="79"/>
        <end position="101"/>
    </location>
</feature>
<dbReference type="PANTHER" id="PTHR23502:SF132">
    <property type="entry name" value="POLYAMINE TRANSPORTER 2-RELATED"/>
    <property type="match status" value="1"/>
</dbReference>
<dbReference type="GO" id="GO:0042910">
    <property type="term" value="F:xenobiotic transmembrane transporter activity"/>
    <property type="evidence" value="ECO:0007669"/>
    <property type="project" value="InterPro"/>
</dbReference>
<dbReference type="Proteomes" id="UP000234748">
    <property type="component" value="Unassembled WGS sequence"/>
</dbReference>
<dbReference type="OrthoDB" id="9800416at2"/>
<dbReference type="SUPFAM" id="SSF103473">
    <property type="entry name" value="MFS general substrate transporter"/>
    <property type="match status" value="1"/>
</dbReference>
<dbReference type="InterPro" id="IPR004812">
    <property type="entry name" value="Efflux_drug-R_Bcr/CmlA"/>
</dbReference>
<feature type="transmembrane region" description="Helical" evidence="8">
    <location>
        <begin position="166"/>
        <end position="186"/>
    </location>
</feature>
<evidence type="ECO:0000259" key="9">
    <source>
        <dbReference type="PROSITE" id="PS50850"/>
    </source>
</evidence>
<reference evidence="10 11" key="1">
    <citation type="submission" date="2017-11" db="EMBL/GenBank/DDBJ databases">
        <title>Comparitive Functional Genomics of Dry Heat Resistant strains isolated from the Viking Spacecraft.</title>
        <authorList>
            <person name="Seuylemezian A."/>
            <person name="Cooper K."/>
            <person name="Vaishampayan P."/>
        </authorList>
    </citation>
    <scope>NUCLEOTIDE SEQUENCE [LARGE SCALE GENOMIC DNA]</scope>
    <source>
        <strain evidence="10 11">V1-29</strain>
    </source>
</reference>
<keyword evidence="7 8" id="KW-0472">Membrane</keyword>
<dbReference type="NCBIfam" id="TIGR00710">
    <property type="entry name" value="efflux_Bcr_CflA"/>
    <property type="match status" value="1"/>
</dbReference>
<name>A0A2N5LZE9_9BACI</name>
<feature type="transmembrane region" description="Helical" evidence="8">
    <location>
        <begin position="12"/>
        <end position="31"/>
    </location>
</feature>
<keyword evidence="4 8" id="KW-1003">Cell membrane</keyword>
<feature type="transmembrane region" description="Helical" evidence="8">
    <location>
        <begin position="252"/>
        <end position="270"/>
    </location>
</feature>
<evidence type="ECO:0000313" key="11">
    <source>
        <dbReference type="Proteomes" id="UP000234748"/>
    </source>
</evidence>
<accession>A0A2N5LZE9</accession>
<proteinExistence type="inferred from homology"/>
<dbReference type="Pfam" id="PF07690">
    <property type="entry name" value="MFS_1"/>
    <property type="match status" value="1"/>
</dbReference>
<evidence type="ECO:0000256" key="6">
    <source>
        <dbReference type="ARBA" id="ARBA00022989"/>
    </source>
</evidence>
<evidence type="ECO:0000256" key="2">
    <source>
        <dbReference type="ARBA" id="ARBA00006236"/>
    </source>
</evidence>
<evidence type="ECO:0000256" key="5">
    <source>
        <dbReference type="ARBA" id="ARBA00022692"/>
    </source>
</evidence>
<dbReference type="Gene3D" id="1.20.1720.10">
    <property type="entry name" value="Multidrug resistance protein D"/>
    <property type="match status" value="1"/>
</dbReference>
<keyword evidence="11" id="KW-1185">Reference proteome</keyword>
<evidence type="ECO:0000256" key="8">
    <source>
        <dbReference type="RuleBase" id="RU365088"/>
    </source>
</evidence>
<feature type="transmembrane region" description="Helical" evidence="8">
    <location>
        <begin position="374"/>
        <end position="392"/>
    </location>
</feature>
<dbReference type="EMBL" id="PGUY01000103">
    <property type="protein sequence ID" value="PLT27478.1"/>
    <property type="molecule type" value="Genomic_DNA"/>
</dbReference>
<keyword evidence="3 8" id="KW-0813">Transport</keyword>
<dbReference type="PROSITE" id="PS50850">
    <property type="entry name" value="MFS"/>
    <property type="match status" value="1"/>
</dbReference>
<dbReference type="InterPro" id="IPR011701">
    <property type="entry name" value="MFS"/>
</dbReference>
<feature type="transmembrane region" description="Helical" evidence="8">
    <location>
        <begin position="43"/>
        <end position="67"/>
    </location>
</feature>
<organism evidence="10 11">
    <name type="scientific">Peribacillus deserti</name>
    <dbReference type="NCBI Taxonomy" id="673318"/>
    <lineage>
        <taxon>Bacteria</taxon>
        <taxon>Bacillati</taxon>
        <taxon>Bacillota</taxon>
        <taxon>Bacilli</taxon>
        <taxon>Bacillales</taxon>
        <taxon>Bacillaceae</taxon>
        <taxon>Peribacillus</taxon>
    </lineage>
</organism>
<sequence length="408" mass="43146">MDKSSGKKRLQLAVLLGSLGILGPFTIDTYLPSFPTIVKDFNTTASLVQISLTSCLLGLGLGQLVIGPLSDVKGRRKPLLFFLGLYILASLTCSFSPNIYFLIGCRFVQGFAASGGIVISRAIVRDLYSGKELTKFFSLMVLVGNLGPILAPIAGGAILAFGDWNWVFIALACIGIILIFTVSFKLKETLPTEKRVPSNLPYVLGNFGTLFKNKEFMGYALTQGFITAGIFAYVSGIPFVYQNVYGVTPQQFSLLFGVNGVALIIGSQSVGRLTDTVSEGTFLKIGLALANVSGLGLLIALLLKAPLIGVAIPVFFFISSISIIGTSSFTLAIQSQGHMAGSASALLGVLPFVMGSLSAPLVGIGGAYTGVPMAAVIFGASVLAFLCYFILVRKSRSQETLLMAKRKA</sequence>
<feature type="domain" description="Major facilitator superfamily (MFS) profile" evidence="9">
    <location>
        <begin position="12"/>
        <end position="396"/>
    </location>
</feature>
<evidence type="ECO:0000256" key="7">
    <source>
        <dbReference type="ARBA" id="ARBA00023136"/>
    </source>
</evidence>
<evidence type="ECO:0000256" key="1">
    <source>
        <dbReference type="ARBA" id="ARBA00004651"/>
    </source>
</evidence>
<dbReference type="PANTHER" id="PTHR23502">
    <property type="entry name" value="MAJOR FACILITATOR SUPERFAMILY"/>
    <property type="match status" value="1"/>
</dbReference>
<comment type="similarity">
    <text evidence="2 8">Belongs to the major facilitator superfamily. Bcr/CmlA family.</text>
</comment>
<evidence type="ECO:0000256" key="4">
    <source>
        <dbReference type="ARBA" id="ARBA00022475"/>
    </source>
</evidence>
<feature type="transmembrane region" description="Helical" evidence="8">
    <location>
        <begin position="345"/>
        <end position="368"/>
    </location>
</feature>
<comment type="caution">
    <text evidence="10">The sequence shown here is derived from an EMBL/GenBank/DDBJ whole genome shotgun (WGS) entry which is preliminary data.</text>
</comment>
<feature type="transmembrane region" description="Helical" evidence="8">
    <location>
        <begin position="308"/>
        <end position="333"/>
    </location>
</feature>